<dbReference type="Proteomes" id="UP000324800">
    <property type="component" value="Unassembled WGS sequence"/>
</dbReference>
<feature type="region of interest" description="Disordered" evidence="1">
    <location>
        <begin position="338"/>
        <end position="423"/>
    </location>
</feature>
<feature type="region of interest" description="Disordered" evidence="1">
    <location>
        <begin position="149"/>
        <end position="170"/>
    </location>
</feature>
<sequence length="423" mass="48599">MMRSLRALSQTEGAHPASLDTLLTRIVGFTAELDQELKKLTAQQVIDMIRSKPEIMPPEWAQDLARKPTSETQLTSFLPQLNQLQQQSLNPYAPLNPFYNQAPQQQAQGQQPLQYFFLYSGHPMQYPIQPVQFPIIQPLNPFLPTVNPPQTQLSEPLPSSNQTVREQQGPIQPSQYMEQAAMQTVERPRQSTTSVRSVHNMLIPPISAYLQQQTPRILLLPNTTERNQEQRQSQRSISTTHMRADESEDDEFIDAIIPGMTMSHLPLHMSDIESAQRIWLNRRYDLVRDPSVIKYKNLKWHNMLVRQKPFTFRDWKEFWSDASFSLEQINIPHYLSKEYKSQSPHDKSRKNESIRTYEREGQYAIDNGKGLKRSRVDEALFEAEGKKKQNSSSSSSSSSSTSSSNNSNEIEEDWTGKGNTVVP</sequence>
<evidence type="ECO:0000256" key="1">
    <source>
        <dbReference type="SAM" id="MobiDB-lite"/>
    </source>
</evidence>
<name>A0A5J4VLM3_9EUKA</name>
<evidence type="ECO:0000313" key="3">
    <source>
        <dbReference type="Proteomes" id="UP000324800"/>
    </source>
</evidence>
<protein>
    <submittedName>
        <fullName evidence="2">Uncharacterized protein</fullName>
    </submittedName>
</protein>
<gene>
    <name evidence="2" type="ORF">EZS28_021350</name>
</gene>
<dbReference type="AlphaFoldDB" id="A0A5J4VLM3"/>
<proteinExistence type="predicted"/>
<reference evidence="2 3" key="1">
    <citation type="submission" date="2019-03" db="EMBL/GenBank/DDBJ databases">
        <title>Single cell metagenomics reveals metabolic interactions within the superorganism composed of flagellate Streblomastix strix and complex community of Bacteroidetes bacteria on its surface.</title>
        <authorList>
            <person name="Treitli S.C."/>
            <person name="Kolisko M."/>
            <person name="Husnik F."/>
            <person name="Keeling P."/>
            <person name="Hampl V."/>
        </authorList>
    </citation>
    <scope>NUCLEOTIDE SEQUENCE [LARGE SCALE GENOMIC DNA]</scope>
    <source>
        <strain evidence="2">ST1C</strain>
    </source>
</reference>
<organism evidence="2 3">
    <name type="scientific">Streblomastix strix</name>
    <dbReference type="NCBI Taxonomy" id="222440"/>
    <lineage>
        <taxon>Eukaryota</taxon>
        <taxon>Metamonada</taxon>
        <taxon>Preaxostyla</taxon>
        <taxon>Oxymonadida</taxon>
        <taxon>Streblomastigidae</taxon>
        <taxon>Streblomastix</taxon>
    </lineage>
</organism>
<feature type="compositionally biased region" description="Low complexity" evidence="1">
    <location>
        <begin position="390"/>
        <end position="408"/>
    </location>
</feature>
<dbReference type="EMBL" id="SNRW01006419">
    <property type="protein sequence ID" value="KAA6383123.1"/>
    <property type="molecule type" value="Genomic_DNA"/>
</dbReference>
<feature type="compositionally biased region" description="Basic and acidic residues" evidence="1">
    <location>
        <begin position="338"/>
        <end position="361"/>
    </location>
</feature>
<comment type="caution">
    <text evidence="2">The sequence shown here is derived from an EMBL/GenBank/DDBJ whole genome shotgun (WGS) entry which is preliminary data.</text>
</comment>
<accession>A0A5J4VLM3</accession>
<feature type="compositionally biased region" description="Basic and acidic residues" evidence="1">
    <location>
        <begin position="374"/>
        <end position="387"/>
    </location>
</feature>
<feature type="compositionally biased region" description="Low complexity" evidence="1">
    <location>
        <begin position="230"/>
        <end position="240"/>
    </location>
</feature>
<feature type="region of interest" description="Disordered" evidence="1">
    <location>
        <begin position="223"/>
        <end position="245"/>
    </location>
</feature>
<evidence type="ECO:0000313" key="2">
    <source>
        <dbReference type="EMBL" id="KAA6383123.1"/>
    </source>
</evidence>